<dbReference type="InterPro" id="IPR014044">
    <property type="entry name" value="CAP_dom"/>
</dbReference>
<dbReference type="SUPFAM" id="SSF55797">
    <property type="entry name" value="PR-1-like"/>
    <property type="match status" value="1"/>
</dbReference>
<organism evidence="2 3">
    <name type="scientific">Rousettus aegyptiacus</name>
    <name type="common">Egyptian fruit bat</name>
    <name type="synonym">Pteropus aegyptiacus</name>
    <dbReference type="NCBI Taxonomy" id="9407"/>
    <lineage>
        <taxon>Eukaryota</taxon>
        <taxon>Metazoa</taxon>
        <taxon>Chordata</taxon>
        <taxon>Craniata</taxon>
        <taxon>Vertebrata</taxon>
        <taxon>Euteleostomi</taxon>
        <taxon>Mammalia</taxon>
        <taxon>Eutheria</taxon>
        <taxon>Laurasiatheria</taxon>
        <taxon>Chiroptera</taxon>
        <taxon>Yinpterochiroptera</taxon>
        <taxon>Pteropodoidea</taxon>
        <taxon>Pteropodidae</taxon>
        <taxon>Rousettinae</taxon>
        <taxon>Rousettus</taxon>
    </lineage>
</organism>
<feature type="domain" description="SCP" evidence="1">
    <location>
        <begin position="56"/>
        <end position="121"/>
    </location>
</feature>
<evidence type="ECO:0000259" key="1">
    <source>
        <dbReference type="SMART" id="SM00198"/>
    </source>
</evidence>
<sequence>MSCILNGIIPLGLVLLACGAQSLFVILPNITHFEKLLNTYQQDESHLRARRAIPRSDKEEILMLHNKLRGQVYPPASNMEYMTWDEELAKSAAAWAHECIWEHGPTSLLVSIGQNLAVHWGR</sequence>
<gene>
    <name evidence="2" type="ORF">HJG63_003350</name>
</gene>
<dbReference type="Gene3D" id="3.40.33.10">
    <property type="entry name" value="CAP"/>
    <property type="match status" value="1"/>
</dbReference>
<dbReference type="AlphaFoldDB" id="A0A7J8CF64"/>
<reference evidence="2 3" key="1">
    <citation type="journal article" date="2020" name="Nature">
        <title>Six reference-quality genomes reveal evolution of bat adaptations.</title>
        <authorList>
            <person name="Jebb D."/>
            <person name="Huang Z."/>
            <person name="Pippel M."/>
            <person name="Hughes G.M."/>
            <person name="Lavrichenko K."/>
            <person name="Devanna P."/>
            <person name="Winkler S."/>
            <person name="Jermiin L.S."/>
            <person name="Skirmuntt E.C."/>
            <person name="Katzourakis A."/>
            <person name="Burkitt-Gray L."/>
            <person name="Ray D.A."/>
            <person name="Sullivan K.A.M."/>
            <person name="Roscito J.G."/>
            <person name="Kirilenko B.M."/>
            <person name="Davalos L.M."/>
            <person name="Corthals A.P."/>
            <person name="Power M.L."/>
            <person name="Jones G."/>
            <person name="Ransome R.D."/>
            <person name="Dechmann D.K.N."/>
            <person name="Locatelli A.G."/>
            <person name="Puechmaille S.J."/>
            <person name="Fedrigo O."/>
            <person name="Jarvis E.D."/>
            <person name="Hiller M."/>
            <person name="Vernes S.C."/>
            <person name="Myers E.W."/>
            <person name="Teeling E.C."/>
        </authorList>
    </citation>
    <scope>NUCLEOTIDE SEQUENCE [LARGE SCALE GENOMIC DNA]</scope>
    <source>
        <strain evidence="2">MRouAeg1</strain>
        <tissue evidence="2">Muscle</tissue>
    </source>
</reference>
<dbReference type="SMART" id="SM00198">
    <property type="entry name" value="SCP"/>
    <property type="match status" value="1"/>
</dbReference>
<evidence type="ECO:0000313" key="3">
    <source>
        <dbReference type="Proteomes" id="UP000593571"/>
    </source>
</evidence>
<dbReference type="InterPro" id="IPR035940">
    <property type="entry name" value="CAP_sf"/>
</dbReference>
<evidence type="ECO:0000313" key="2">
    <source>
        <dbReference type="EMBL" id="KAF6409510.1"/>
    </source>
</evidence>
<accession>A0A7J8CF64</accession>
<dbReference type="Proteomes" id="UP000593571">
    <property type="component" value="Unassembled WGS sequence"/>
</dbReference>
<dbReference type="PANTHER" id="PTHR10334">
    <property type="entry name" value="CYSTEINE-RICH SECRETORY PROTEIN-RELATED"/>
    <property type="match status" value="1"/>
</dbReference>
<comment type="caution">
    <text evidence="2">The sequence shown here is derived from an EMBL/GenBank/DDBJ whole genome shotgun (WGS) entry which is preliminary data.</text>
</comment>
<dbReference type="Pfam" id="PF00188">
    <property type="entry name" value="CAP"/>
    <property type="match status" value="1"/>
</dbReference>
<dbReference type="InterPro" id="IPR001283">
    <property type="entry name" value="CRISP-related"/>
</dbReference>
<keyword evidence="3" id="KW-1185">Reference proteome</keyword>
<proteinExistence type="predicted"/>
<dbReference type="EMBL" id="JACASE010000014">
    <property type="protein sequence ID" value="KAF6409510.1"/>
    <property type="molecule type" value="Genomic_DNA"/>
</dbReference>
<protein>
    <submittedName>
        <fullName evidence="2">Cysteine rich secretory protein LCCL domain containing 2</fullName>
    </submittedName>
</protein>
<name>A0A7J8CF64_ROUAE</name>